<dbReference type="Gene3D" id="3.40.630.30">
    <property type="match status" value="1"/>
</dbReference>
<evidence type="ECO:0000313" key="3">
    <source>
        <dbReference type="Proteomes" id="UP000610966"/>
    </source>
</evidence>
<dbReference type="GO" id="GO:0016747">
    <property type="term" value="F:acyltransferase activity, transferring groups other than amino-acyl groups"/>
    <property type="evidence" value="ECO:0007669"/>
    <property type="project" value="InterPro"/>
</dbReference>
<dbReference type="PROSITE" id="PS51186">
    <property type="entry name" value="GNAT"/>
    <property type="match status" value="1"/>
</dbReference>
<dbReference type="Proteomes" id="UP000610966">
    <property type="component" value="Unassembled WGS sequence"/>
</dbReference>
<evidence type="ECO:0000313" key="2">
    <source>
        <dbReference type="EMBL" id="GIH69936.1"/>
    </source>
</evidence>
<dbReference type="Pfam" id="PF00583">
    <property type="entry name" value="Acetyltransf_1"/>
    <property type="match status" value="1"/>
</dbReference>
<feature type="domain" description="N-acetyltransferase" evidence="1">
    <location>
        <begin position="4"/>
        <end position="139"/>
    </location>
</feature>
<gene>
    <name evidence="2" type="ORF">Mth01_21890</name>
</gene>
<dbReference type="InterPro" id="IPR000182">
    <property type="entry name" value="GNAT_dom"/>
</dbReference>
<dbReference type="EMBL" id="BOOG01000018">
    <property type="protein sequence ID" value="GIH69936.1"/>
    <property type="molecule type" value="Genomic_DNA"/>
</dbReference>
<protein>
    <recommendedName>
        <fullName evidence="1">N-acetyltransferase domain-containing protein</fullName>
    </recommendedName>
</protein>
<reference evidence="2" key="1">
    <citation type="submission" date="2021-01" db="EMBL/GenBank/DDBJ databases">
        <title>Whole genome shotgun sequence of Sphaerimonospora thailandensis NBRC 107569.</title>
        <authorList>
            <person name="Komaki H."/>
            <person name="Tamura T."/>
        </authorList>
    </citation>
    <scope>NUCLEOTIDE SEQUENCE</scope>
    <source>
        <strain evidence="2">NBRC 107569</strain>
    </source>
</reference>
<dbReference type="InterPro" id="IPR016181">
    <property type="entry name" value="Acyl_CoA_acyltransferase"/>
</dbReference>
<keyword evidence="3" id="KW-1185">Reference proteome</keyword>
<dbReference type="AlphaFoldDB" id="A0A8J3R8X9"/>
<evidence type="ECO:0000259" key="1">
    <source>
        <dbReference type="PROSITE" id="PS51186"/>
    </source>
</evidence>
<proteinExistence type="predicted"/>
<organism evidence="2 3">
    <name type="scientific">Sphaerimonospora thailandensis</name>
    <dbReference type="NCBI Taxonomy" id="795644"/>
    <lineage>
        <taxon>Bacteria</taxon>
        <taxon>Bacillati</taxon>
        <taxon>Actinomycetota</taxon>
        <taxon>Actinomycetes</taxon>
        <taxon>Streptosporangiales</taxon>
        <taxon>Streptosporangiaceae</taxon>
        <taxon>Sphaerimonospora</taxon>
    </lineage>
</organism>
<accession>A0A8J3R8X9</accession>
<comment type="caution">
    <text evidence="2">The sequence shown here is derived from an EMBL/GenBank/DDBJ whole genome shotgun (WGS) entry which is preliminary data.</text>
</comment>
<dbReference type="CDD" id="cd04301">
    <property type="entry name" value="NAT_SF"/>
    <property type="match status" value="1"/>
</dbReference>
<dbReference type="SUPFAM" id="SSF55729">
    <property type="entry name" value="Acyl-CoA N-acyltransferases (Nat)"/>
    <property type="match status" value="1"/>
</dbReference>
<name>A0A8J3R8X9_9ACTN</name>
<dbReference type="RefSeq" id="WP_204015395.1">
    <property type="nucleotide sequence ID" value="NZ_BOOG01000018.1"/>
</dbReference>
<sequence>MTVPTIRVAEDADMSGVRGDVGAHFELLTKWPETPDFLDAERAYGTLCVGEVGGRIVGFGGTLRRGSLTHLGDLFVLPDHQSTGLGRMILTRLLPRDLPKITFAANNARAFALYMRHGMRPRCPLLYLEGPFEGGPPAAVEVGPQEAAALDARISGGDRTECLTWYAGLPGAGVRLGHGGYAFTRMIGETLVIGPAGGETPQDSVDVMLRTIAAHPGAELIQVAVPGVHPLLPMLLDAGWRITAMDTVMTSEEGLVQLDRYLPHPDLG</sequence>